<name>A0A183V3M2_TOXCA</name>
<evidence type="ECO:0000256" key="12">
    <source>
        <dbReference type="ARBA" id="ARBA00023253"/>
    </source>
</evidence>
<keyword evidence="7" id="KW-0808">Transferase</keyword>
<evidence type="ECO:0000256" key="16">
    <source>
        <dbReference type="ARBA" id="ARBA00048647"/>
    </source>
</evidence>
<evidence type="ECO:0000256" key="14">
    <source>
        <dbReference type="ARBA" id="ARBA00033080"/>
    </source>
</evidence>
<dbReference type="GO" id="GO:0006004">
    <property type="term" value="P:fucose metabolic process"/>
    <property type="evidence" value="ECO:0007669"/>
    <property type="project" value="UniProtKB-KW"/>
</dbReference>
<keyword evidence="6" id="KW-0328">Glycosyltransferase</keyword>
<evidence type="ECO:0000256" key="13">
    <source>
        <dbReference type="ARBA" id="ARBA00023277"/>
    </source>
</evidence>
<feature type="chain" id="PRO_5044553590" description="GDP-fucose protein O-fucosyltransferase 1" evidence="17">
    <location>
        <begin position="17"/>
        <end position="177"/>
    </location>
</feature>
<protein>
    <recommendedName>
        <fullName evidence="5">GDP-fucose protein O-fucosyltransferase 1</fullName>
        <ecNumber evidence="4">2.4.1.221</ecNumber>
    </recommendedName>
    <alternativeName>
        <fullName evidence="14">Peptide-O-fucosyltransferase 1</fullName>
    </alternativeName>
</protein>
<evidence type="ECO:0000256" key="1">
    <source>
        <dbReference type="ARBA" id="ARBA00004240"/>
    </source>
</evidence>
<keyword evidence="13" id="KW-0119">Carbohydrate metabolism</keyword>
<comment type="subcellular location">
    <subcellularLocation>
        <location evidence="1">Endoplasmic reticulum</location>
    </subcellularLocation>
</comment>
<dbReference type="AlphaFoldDB" id="A0A183V3M2"/>
<evidence type="ECO:0000313" key="19">
    <source>
        <dbReference type="Proteomes" id="UP000050794"/>
    </source>
</evidence>
<proteinExistence type="inferred from homology"/>
<dbReference type="WBParaSite" id="TCNE_0001534301-mRNA-1">
    <property type="protein sequence ID" value="TCNE_0001534301-mRNA-1"/>
    <property type="gene ID" value="TCNE_0001534301"/>
</dbReference>
<feature type="signal peptide" evidence="17">
    <location>
        <begin position="1"/>
        <end position="16"/>
    </location>
</feature>
<dbReference type="PANTHER" id="PTHR21420:SF10">
    <property type="entry name" value="GDP-FUCOSE PROTEIN O-FUCOSYLTRANSFERASE 1"/>
    <property type="match status" value="1"/>
</dbReference>
<evidence type="ECO:0000313" key="20">
    <source>
        <dbReference type="WBParaSite" id="TCNE_0001534301-mRNA-1"/>
    </source>
</evidence>
<comment type="catalytic activity">
    <reaction evidence="15">
        <text>L-threonyl-[protein] + GDP-beta-L-fucose = 3-O-(alpha-L-fucosyl)-L-threonyl-[protein] + GDP + H(+)</text>
        <dbReference type="Rhea" id="RHEA:70491"/>
        <dbReference type="Rhea" id="RHEA-COMP:11060"/>
        <dbReference type="Rhea" id="RHEA-COMP:17915"/>
        <dbReference type="ChEBI" id="CHEBI:15378"/>
        <dbReference type="ChEBI" id="CHEBI:30013"/>
        <dbReference type="ChEBI" id="CHEBI:57273"/>
        <dbReference type="ChEBI" id="CHEBI:58189"/>
        <dbReference type="ChEBI" id="CHEBI:189631"/>
        <dbReference type="EC" id="2.4.1.221"/>
    </reaction>
    <physiologicalReaction direction="left-to-right" evidence="15">
        <dbReference type="Rhea" id="RHEA:70492"/>
    </physiologicalReaction>
</comment>
<dbReference type="GO" id="GO:0046922">
    <property type="term" value="F:peptide-O-fucosyltransferase activity"/>
    <property type="evidence" value="ECO:0007669"/>
    <property type="project" value="UniProtKB-EC"/>
</dbReference>
<reference evidence="18 19" key="2">
    <citation type="submission" date="2018-11" db="EMBL/GenBank/DDBJ databases">
        <authorList>
            <consortium name="Pathogen Informatics"/>
        </authorList>
    </citation>
    <scope>NUCLEOTIDE SEQUENCE [LARGE SCALE GENOMIC DNA]</scope>
</reference>
<evidence type="ECO:0000256" key="9">
    <source>
        <dbReference type="ARBA" id="ARBA00022976"/>
    </source>
</evidence>
<keyword evidence="12" id="KW-0294">Fucose metabolism</keyword>
<comment type="pathway">
    <text evidence="2">Protein modification; protein glycosylation.</text>
</comment>
<dbReference type="Proteomes" id="UP000050794">
    <property type="component" value="Unassembled WGS sequence"/>
</dbReference>
<dbReference type="InterPro" id="IPR039922">
    <property type="entry name" value="POFUT1"/>
</dbReference>
<comment type="catalytic activity">
    <reaction evidence="16">
        <text>L-seryl-[protein] + GDP-beta-L-fucose = 3-O-(alpha-L-fucosyl)-L-seryl-[protein] + GDP + H(+)</text>
        <dbReference type="Rhea" id="RHEA:63644"/>
        <dbReference type="Rhea" id="RHEA-COMP:9863"/>
        <dbReference type="Rhea" id="RHEA-COMP:17914"/>
        <dbReference type="ChEBI" id="CHEBI:15378"/>
        <dbReference type="ChEBI" id="CHEBI:29999"/>
        <dbReference type="ChEBI" id="CHEBI:57273"/>
        <dbReference type="ChEBI" id="CHEBI:58189"/>
        <dbReference type="ChEBI" id="CHEBI:189632"/>
        <dbReference type="EC" id="2.4.1.221"/>
    </reaction>
    <physiologicalReaction direction="left-to-right" evidence="16">
        <dbReference type="Rhea" id="RHEA:63645"/>
    </physiologicalReaction>
</comment>
<dbReference type="UniPathway" id="UPA00378"/>
<keyword evidence="19" id="KW-1185">Reference proteome</keyword>
<accession>A0A183V3M2</accession>
<keyword evidence="11" id="KW-0325">Glycoprotein</keyword>
<evidence type="ECO:0000256" key="17">
    <source>
        <dbReference type="SAM" id="SignalP"/>
    </source>
</evidence>
<evidence type="ECO:0000256" key="3">
    <source>
        <dbReference type="ARBA" id="ARBA00010626"/>
    </source>
</evidence>
<evidence type="ECO:0000256" key="15">
    <source>
        <dbReference type="ARBA" id="ARBA00047273"/>
    </source>
</evidence>
<keyword evidence="8" id="KW-0256">Endoplasmic reticulum</keyword>
<gene>
    <name evidence="18" type="ORF">TCNE_LOCUS15342</name>
</gene>
<reference evidence="20" key="1">
    <citation type="submission" date="2016-06" db="UniProtKB">
        <authorList>
            <consortium name="WormBaseParasite"/>
        </authorList>
    </citation>
    <scope>IDENTIFICATION</scope>
</reference>
<evidence type="ECO:0000313" key="18">
    <source>
        <dbReference type="EMBL" id="VDM46663.1"/>
    </source>
</evidence>
<evidence type="ECO:0000256" key="8">
    <source>
        <dbReference type="ARBA" id="ARBA00022824"/>
    </source>
</evidence>
<evidence type="ECO:0000256" key="5">
    <source>
        <dbReference type="ARBA" id="ARBA00021745"/>
    </source>
</evidence>
<evidence type="ECO:0000256" key="4">
    <source>
        <dbReference type="ARBA" id="ARBA00012196"/>
    </source>
</evidence>
<dbReference type="Pfam" id="PF10250">
    <property type="entry name" value="O-FucT"/>
    <property type="match status" value="1"/>
</dbReference>
<comment type="similarity">
    <text evidence="3">Belongs to the glycosyltransferase 65 family.</text>
</comment>
<dbReference type="EMBL" id="UYWY01022794">
    <property type="protein sequence ID" value="VDM46663.1"/>
    <property type="molecule type" value="Genomic_DNA"/>
</dbReference>
<organism evidence="19 20">
    <name type="scientific">Toxocara canis</name>
    <name type="common">Canine roundworm</name>
    <dbReference type="NCBI Taxonomy" id="6265"/>
    <lineage>
        <taxon>Eukaryota</taxon>
        <taxon>Metazoa</taxon>
        <taxon>Ecdysozoa</taxon>
        <taxon>Nematoda</taxon>
        <taxon>Chromadorea</taxon>
        <taxon>Rhabditida</taxon>
        <taxon>Spirurina</taxon>
        <taxon>Ascaridomorpha</taxon>
        <taxon>Ascaridoidea</taxon>
        <taxon>Toxocaridae</taxon>
        <taxon>Toxocara</taxon>
    </lineage>
</organism>
<dbReference type="Gene3D" id="3.40.50.11340">
    <property type="match status" value="1"/>
</dbReference>
<evidence type="ECO:0000256" key="11">
    <source>
        <dbReference type="ARBA" id="ARBA00023180"/>
    </source>
</evidence>
<evidence type="ECO:0000256" key="6">
    <source>
        <dbReference type="ARBA" id="ARBA00022676"/>
    </source>
</evidence>
<dbReference type="GO" id="GO:0005783">
    <property type="term" value="C:endoplasmic reticulum"/>
    <property type="evidence" value="ECO:0007669"/>
    <property type="project" value="UniProtKB-SubCell"/>
</dbReference>
<evidence type="ECO:0000256" key="10">
    <source>
        <dbReference type="ARBA" id="ARBA00023157"/>
    </source>
</evidence>
<evidence type="ECO:0000256" key="2">
    <source>
        <dbReference type="ARBA" id="ARBA00004922"/>
    </source>
</evidence>
<sequence length="177" mass="20244">MLLAVHLSILLLVVSSYEVDSNGYVVFCPCMGRFGNQIEQLLGSMAFAKALNRTLVLPPFVEYHPGQPNATMIDFEKYFLLKPMEEAQNVITMRKFMKEIAPNIWPSNQRKAFCWSARPSIFNNDARLGCHAKEGNPFGPFWDHSGVEFVDDIFFGDRIEQGHDIAEKNVIDKWLKE</sequence>
<evidence type="ECO:0000256" key="7">
    <source>
        <dbReference type="ARBA" id="ARBA00022679"/>
    </source>
</evidence>
<keyword evidence="9" id="KW-0914">Notch signaling pathway</keyword>
<dbReference type="InterPro" id="IPR019378">
    <property type="entry name" value="GDP-Fuc_O-FucTrfase"/>
</dbReference>
<dbReference type="EC" id="2.4.1.221" evidence="4"/>
<dbReference type="PANTHER" id="PTHR21420">
    <property type="entry name" value="GDP-FUCOSE PROTEIN O-FUCOSYLTRANSFERASE 1"/>
    <property type="match status" value="1"/>
</dbReference>
<dbReference type="GO" id="GO:0007219">
    <property type="term" value="P:Notch signaling pathway"/>
    <property type="evidence" value="ECO:0007669"/>
    <property type="project" value="UniProtKB-KW"/>
</dbReference>
<keyword evidence="10" id="KW-1015">Disulfide bond</keyword>
<keyword evidence="17" id="KW-0732">Signal</keyword>